<name>A0A151IGR4_9HYME</name>
<organism evidence="2 3">
    <name type="scientific">Cyphomyrmex costatus</name>
    <dbReference type="NCBI Taxonomy" id="456900"/>
    <lineage>
        <taxon>Eukaryota</taxon>
        <taxon>Metazoa</taxon>
        <taxon>Ecdysozoa</taxon>
        <taxon>Arthropoda</taxon>
        <taxon>Hexapoda</taxon>
        <taxon>Insecta</taxon>
        <taxon>Pterygota</taxon>
        <taxon>Neoptera</taxon>
        <taxon>Endopterygota</taxon>
        <taxon>Hymenoptera</taxon>
        <taxon>Apocrita</taxon>
        <taxon>Aculeata</taxon>
        <taxon>Formicoidea</taxon>
        <taxon>Formicidae</taxon>
        <taxon>Myrmicinae</taxon>
        <taxon>Cyphomyrmex</taxon>
    </lineage>
</organism>
<dbReference type="AlphaFoldDB" id="A0A151IGR4"/>
<accession>A0A151IGR4</accession>
<sequence>MNFPSGSYLVPRSLALLSEHLQTKYFCSRQVIKIHVQHTPFSTMVARPTSITIEQLGEKLPVENAAVENHEKKMGDELIAATGTSITLYYTVEPSSEKERRKTCRHRDEETKRDGDERKGYVTREAKSIIICRSRRALKRQFRGHGMPIGKSVPICSMKRRLGRMASHDVTECLEKLDARLLEGHFAMRLPGRLVRDIRSRWKTSHSKVIFNDFIATGEHLLSSRGKEKLISSEARAALHCEDPRCYVMPITPSRQWL</sequence>
<gene>
    <name evidence="2" type="ORF">ALC62_08595</name>
</gene>
<protein>
    <submittedName>
        <fullName evidence="2">Uncharacterized protein</fullName>
    </submittedName>
</protein>
<dbReference type="EMBL" id="KQ977671">
    <property type="protein sequence ID" value="KYN00628.1"/>
    <property type="molecule type" value="Genomic_DNA"/>
</dbReference>
<keyword evidence="3" id="KW-1185">Reference proteome</keyword>
<feature type="region of interest" description="Disordered" evidence="1">
    <location>
        <begin position="97"/>
        <end position="119"/>
    </location>
</feature>
<evidence type="ECO:0000256" key="1">
    <source>
        <dbReference type="SAM" id="MobiDB-lite"/>
    </source>
</evidence>
<evidence type="ECO:0000313" key="2">
    <source>
        <dbReference type="EMBL" id="KYN00628.1"/>
    </source>
</evidence>
<reference evidence="2 3" key="1">
    <citation type="submission" date="2016-03" db="EMBL/GenBank/DDBJ databases">
        <title>Cyphomyrmex costatus WGS genome.</title>
        <authorList>
            <person name="Nygaard S."/>
            <person name="Hu H."/>
            <person name="Boomsma J."/>
            <person name="Zhang G."/>
        </authorList>
    </citation>
    <scope>NUCLEOTIDE SEQUENCE [LARGE SCALE GENOMIC DNA]</scope>
    <source>
        <strain evidence="2">MS0001</strain>
        <tissue evidence="2">Whole body</tissue>
    </source>
</reference>
<proteinExistence type="predicted"/>
<dbReference type="Proteomes" id="UP000078542">
    <property type="component" value="Unassembled WGS sequence"/>
</dbReference>
<evidence type="ECO:0000313" key="3">
    <source>
        <dbReference type="Proteomes" id="UP000078542"/>
    </source>
</evidence>